<comment type="caution">
    <text evidence="1">The sequence shown here is derived from an EMBL/GenBank/DDBJ whole genome shotgun (WGS) entry which is preliminary data.</text>
</comment>
<reference evidence="1" key="1">
    <citation type="submission" date="2023-03" db="EMBL/GenBank/DDBJ databases">
        <authorList>
            <person name="Shen W."/>
            <person name="Cai J."/>
        </authorList>
    </citation>
    <scope>NUCLEOTIDE SEQUENCE</scope>
    <source>
        <strain evidence="1">Y37</strain>
    </source>
</reference>
<organism evidence="1 2">
    <name type="scientific">Lactococcus lactis</name>
    <dbReference type="NCBI Taxonomy" id="1358"/>
    <lineage>
        <taxon>Bacteria</taxon>
        <taxon>Bacillati</taxon>
        <taxon>Bacillota</taxon>
        <taxon>Bacilli</taxon>
        <taxon>Lactobacillales</taxon>
        <taxon>Streptococcaceae</taxon>
        <taxon>Lactococcus</taxon>
    </lineage>
</organism>
<protein>
    <submittedName>
        <fullName evidence="1">Uncharacterized protein</fullName>
    </submittedName>
</protein>
<dbReference type="AlphaFoldDB" id="A0AAW8UM85"/>
<evidence type="ECO:0000313" key="1">
    <source>
        <dbReference type="EMBL" id="MDT2947132.1"/>
    </source>
</evidence>
<dbReference type="EMBL" id="JARQDL010000020">
    <property type="protein sequence ID" value="MDT2947132.1"/>
    <property type="molecule type" value="Genomic_DNA"/>
</dbReference>
<gene>
    <name evidence="1" type="ORF">P7I04_14015</name>
</gene>
<dbReference type="Proteomes" id="UP001250218">
    <property type="component" value="Unassembled WGS sequence"/>
</dbReference>
<proteinExistence type="predicted"/>
<sequence length="113" mass="13029">MVLKLLAIFPSGSAGKFLKKIWNLEKWGGDYDLEFSEEKLLTFDFNDKIFGEDKIKVIPISKTKIVNTIDEVINEIAKEIVLKYNQDMFKVTSKLGEISLTPIQEKFDKLKDI</sequence>
<evidence type="ECO:0000313" key="2">
    <source>
        <dbReference type="Proteomes" id="UP001250218"/>
    </source>
</evidence>
<name>A0AAW8UM85_9LACT</name>
<accession>A0AAW8UM85</accession>
<dbReference type="RefSeq" id="WP_311843795.1">
    <property type="nucleotide sequence ID" value="NZ_JARQDC010000020.1"/>
</dbReference>